<keyword evidence="2" id="KW-1185">Reference proteome</keyword>
<evidence type="ECO:0000313" key="2">
    <source>
        <dbReference type="Proteomes" id="UP001222027"/>
    </source>
</evidence>
<sequence>MLNQHEGGSQSDSTLPRIMVGLDVVLELGGDHLHESCHFAHLTGMWTQPLVSLEQDNESGNRSMLLWV</sequence>
<protein>
    <submittedName>
        <fullName evidence="1">Uncharacterized protein</fullName>
    </submittedName>
</protein>
<comment type="caution">
    <text evidence="1">The sequence shown here is derived from an EMBL/GenBank/DDBJ whole genome shotgun (WGS) entry which is preliminary data.</text>
</comment>
<dbReference type="Proteomes" id="UP001222027">
    <property type="component" value="Unassembled WGS sequence"/>
</dbReference>
<proteinExistence type="predicted"/>
<dbReference type="EMBL" id="JAQQAF010000006">
    <property type="protein sequence ID" value="KAJ8476788.1"/>
    <property type="molecule type" value="Genomic_DNA"/>
</dbReference>
<gene>
    <name evidence="1" type="ORF">OPV22_020515</name>
</gene>
<evidence type="ECO:0000313" key="1">
    <source>
        <dbReference type="EMBL" id="KAJ8476788.1"/>
    </source>
</evidence>
<organism evidence="1 2">
    <name type="scientific">Ensete ventricosum</name>
    <name type="common">Abyssinian banana</name>
    <name type="synonym">Musa ensete</name>
    <dbReference type="NCBI Taxonomy" id="4639"/>
    <lineage>
        <taxon>Eukaryota</taxon>
        <taxon>Viridiplantae</taxon>
        <taxon>Streptophyta</taxon>
        <taxon>Embryophyta</taxon>
        <taxon>Tracheophyta</taxon>
        <taxon>Spermatophyta</taxon>
        <taxon>Magnoliopsida</taxon>
        <taxon>Liliopsida</taxon>
        <taxon>Zingiberales</taxon>
        <taxon>Musaceae</taxon>
        <taxon>Ensete</taxon>
    </lineage>
</organism>
<name>A0AAV8QQ67_ENSVE</name>
<reference evidence="1 2" key="1">
    <citation type="submission" date="2022-12" db="EMBL/GenBank/DDBJ databases">
        <title>Chromosome-scale assembly of the Ensete ventricosum genome.</title>
        <authorList>
            <person name="Dussert Y."/>
            <person name="Stocks J."/>
            <person name="Wendawek A."/>
            <person name="Woldeyes F."/>
            <person name="Nichols R.A."/>
            <person name="Borrell J.S."/>
        </authorList>
    </citation>
    <scope>NUCLEOTIDE SEQUENCE [LARGE SCALE GENOMIC DNA]</scope>
    <source>
        <strain evidence="2">cv. Maze</strain>
        <tissue evidence="1">Seeds</tissue>
    </source>
</reference>
<dbReference type="AlphaFoldDB" id="A0AAV8QQ67"/>
<accession>A0AAV8QQ67</accession>